<dbReference type="RefSeq" id="WP_107244194.1">
    <property type="nucleotide sequence ID" value="NZ_PYMJ01000023.1"/>
</dbReference>
<dbReference type="InterPro" id="IPR013766">
    <property type="entry name" value="Thioredoxin_domain"/>
</dbReference>
<feature type="domain" description="Thioredoxin" evidence="2">
    <location>
        <begin position="18"/>
        <end position="170"/>
    </location>
</feature>
<comment type="caution">
    <text evidence="3">The sequence shown here is derived from an EMBL/GenBank/DDBJ whole genome shotgun (WGS) entry which is preliminary data.</text>
</comment>
<keyword evidence="1" id="KW-0676">Redox-active center</keyword>
<keyword evidence="4" id="KW-1185">Reference proteome</keyword>
<evidence type="ECO:0000256" key="1">
    <source>
        <dbReference type="ARBA" id="ARBA00023284"/>
    </source>
</evidence>
<dbReference type="PANTHER" id="PTHR43110">
    <property type="entry name" value="THIOL PEROXIDASE"/>
    <property type="match status" value="1"/>
</dbReference>
<protein>
    <submittedName>
        <fullName evidence="3">Thiol peroxidase</fullName>
    </submittedName>
</protein>
<dbReference type="SUPFAM" id="SSF52833">
    <property type="entry name" value="Thioredoxin-like"/>
    <property type="match status" value="1"/>
</dbReference>
<dbReference type="NCBIfam" id="NF001808">
    <property type="entry name" value="PRK00522.1"/>
    <property type="match status" value="1"/>
</dbReference>
<organism evidence="3 4">
    <name type="scientific">Photobacterium frigidiphilum</name>
    <dbReference type="NCBI Taxonomy" id="264736"/>
    <lineage>
        <taxon>Bacteria</taxon>
        <taxon>Pseudomonadati</taxon>
        <taxon>Pseudomonadota</taxon>
        <taxon>Gammaproteobacteria</taxon>
        <taxon>Vibrionales</taxon>
        <taxon>Vibrionaceae</taxon>
        <taxon>Photobacterium</taxon>
    </lineage>
</organism>
<keyword evidence="3" id="KW-0560">Oxidoreductase</keyword>
<name>A0A2T3JBF8_9GAMM</name>
<keyword evidence="3" id="KW-0575">Peroxidase</keyword>
<evidence type="ECO:0000313" key="4">
    <source>
        <dbReference type="Proteomes" id="UP000240987"/>
    </source>
</evidence>
<dbReference type="AlphaFoldDB" id="A0A2T3JBF8"/>
<evidence type="ECO:0000259" key="2">
    <source>
        <dbReference type="PROSITE" id="PS51352"/>
    </source>
</evidence>
<evidence type="ECO:0000313" key="3">
    <source>
        <dbReference type="EMBL" id="PSU46211.1"/>
    </source>
</evidence>
<dbReference type="Gene3D" id="3.40.30.10">
    <property type="entry name" value="Glutaredoxin"/>
    <property type="match status" value="1"/>
</dbReference>
<dbReference type="InterPro" id="IPR036249">
    <property type="entry name" value="Thioredoxin-like_sf"/>
</dbReference>
<sequence length="170" mass="19332">MNYISYKNASIAITGVPVNVGEQARQFSLTSVHFSPVTLEHFKGNKLIIYTFPSVDSILCANSIREFNLWAMRFKYITDITVLCVSIDTPFALIRFIESEGLDYIKFASCYHSPIFMHDYNTLISDSIFAGFSARAVICINEKSKIQHHELISHLFDEPDYSAAFKSLIK</sequence>
<dbReference type="PANTHER" id="PTHR43110:SF1">
    <property type="entry name" value="THIOL PEROXIDASE"/>
    <property type="match status" value="1"/>
</dbReference>
<dbReference type="Proteomes" id="UP000240987">
    <property type="component" value="Unassembled WGS sequence"/>
</dbReference>
<reference evidence="3 4" key="1">
    <citation type="submission" date="2018-01" db="EMBL/GenBank/DDBJ databases">
        <title>Whole genome sequencing of Histamine producing bacteria.</title>
        <authorList>
            <person name="Butler K."/>
        </authorList>
    </citation>
    <scope>NUCLEOTIDE SEQUENCE [LARGE SCALE GENOMIC DNA]</scope>
    <source>
        <strain evidence="3 4">JCM 12947</strain>
    </source>
</reference>
<gene>
    <name evidence="3" type="ORF">C9J12_19260</name>
</gene>
<dbReference type="InterPro" id="IPR000866">
    <property type="entry name" value="AhpC/TSA"/>
</dbReference>
<dbReference type="InterPro" id="IPR050455">
    <property type="entry name" value="Tpx_Peroxidase_subfamily"/>
</dbReference>
<dbReference type="OrthoDB" id="9781543at2"/>
<dbReference type="GO" id="GO:0004601">
    <property type="term" value="F:peroxidase activity"/>
    <property type="evidence" value="ECO:0007669"/>
    <property type="project" value="UniProtKB-KW"/>
</dbReference>
<proteinExistence type="predicted"/>
<dbReference type="PROSITE" id="PS51352">
    <property type="entry name" value="THIOREDOXIN_2"/>
    <property type="match status" value="1"/>
</dbReference>
<dbReference type="Pfam" id="PF00578">
    <property type="entry name" value="AhpC-TSA"/>
    <property type="match status" value="1"/>
</dbReference>
<dbReference type="EMBL" id="PYMJ01000023">
    <property type="protein sequence ID" value="PSU46211.1"/>
    <property type="molecule type" value="Genomic_DNA"/>
</dbReference>
<accession>A0A2T3JBF8</accession>